<dbReference type="FunFam" id="3.40.50.720:FF:000004">
    <property type="entry name" value="Adenosylhomocysteinase"/>
    <property type="match status" value="1"/>
</dbReference>
<dbReference type="PROSITE" id="PS00739">
    <property type="entry name" value="ADOHCYASE_2"/>
    <property type="match status" value="1"/>
</dbReference>
<evidence type="ECO:0000256" key="6">
    <source>
        <dbReference type="PIRSR" id="PIRSR001109-2"/>
    </source>
</evidence>
<sequence>MAEFMIKDINLAPQGLKKISWAASHMPVLSNMGDELEQIKPFAGKKVVICLHLEAKTGYLAMTLQRGGAKVAVVASNPLSTQDDVVAALVKQGITAYAWYGATGDEYRLHLNKALDFEPDLIVDDGGDLVSLLHGKRRDVLPGVVGGSEETTTGILRLKAMEKEGTLSFPMMAVNDALSKYLFDNRYGTGQSVWDGINRTTNLVVAGKNVVIIGYGWCGKGVAMRAKGMGARVLVCEIDPIKANEALMDGFQVMPLIEASPLGDYFVTVTGNKSVIHRAHFQVMKDQAILANAGHFDVEIDKVALEEMSQEMVVVRPNVQQYRFSDGRALNLLAEGRLVNLAAGDGHPAEIMDMSFALQAKSLQYILESGDQLKAGVHKVPEVIDKGVAQLRLQALGYEIDQLTEEQKKYLDSWEL</sequence>
<protein>
    <recommendedName>
        <fullName evidence="5">Adenosylhomocysteinase</fullName>
        <ecNumber evidence="5">3.13.2.1</ecNumber>
    </recommendedName>
    <alternativeName>
        <fullName evidence="5">S-adenosyl-L-homocysteine hydrolase</fullName>
        <shortName evidence="5">AdoHcyase</shortName>
    </alternativeName>
</protein>
<dbReference type="SUPFAM" id="SSF52283">
    <property type="entry name" value="Formate/glycerate dehydrogenase catalytic domain-like"/>
    <property type="match status" value="1"/>
</dbReference>
<keyword evidence="3 5" id="KW-0378">Hydrolase</keyword>
<accession>A0AAU0UMA7</accession>
<evidence type="ECO:0000256" key="3">
    <source>
        <dbReference type="ARBA" id="ARBA00022801"/>
    </source>
</evidence>
<evidence type="ECO:0000256" key="5">
    <source>
        <dbReference type="HAMAP-Rule" id="MF_00563"/>
    </source>
</evidence>
<gene>
    <name evidence="5" type="primary">ahcY</name>
    <name evidence="10" type="ORF">MFMK1_002308</name>
</gene>
<feature type="binding site" evidence="5">
    <location>
        <position position="180"/>
    </location>
    <ligand>
        <name>substrate</name>
    </ligand>
</feature>
<feature type="domain" description="S-adenosyl-L-homocysteine hydrolase NAD binding" evidence="9">
    <location>
        <begin position="185"/>
        <end position="346"/>
    </location>
</feature>
<dbReference type="GO" id="GO:0004013">
    <property type="term" value="F:adenosylhomocysteinase activity"/>
    <property type="evidence" value="ECO:0007669"/>
    <property type="project" value="UniProtKB-UniRule"/>
</dbReference>
<dbReference type="CDD" id="cd00401">
    <property type="entry name" value="SAHH"/>
    <property type="match status" value="1"/>
</dbReference>
<feature type="binding site" evidence="5">
    <location>
        <position position="185"/>
    </location>
    <ligand>
        <name>NAD(+)</name>
        <dbReference type="ChEBI" id="CHEBI:57540"/>
    </ligand>
</feature>
<dbReference type="SMART" id="SM00997">
    <property type="entry name" value="AdoHcyase_NAD"/>
    <property type="match status" value="1"/>
</dbReference>
<feature type="binding site" evidence="6">
    <location>
        <begin position="216"/>
        <end position="221"/>
    </location>
    <ligand>
        <name>NAD(+)</name>
        <dbReference type="ChEBI" id="CHEBI:57540"/>
    </ligand>
</feature>
<dbReference type="InterPro" id="IPR015878">
    <property type="entry name" value="Ado_hCys_hydrolase_NAD-bd"/>
</dbReference>
<proteinExistence type="inferred from homology"/>
<keyword evidence="2 5" id="KW-0554">One-carbon metabolism</keyword>
<dbReference type="InterPro" id="IPR036291">
    <property type="entry name" value="NAD(P)-bd_dom_sf"/>
</dbReference>
<dbReference type="EMBL" id="CP121694">
    <property type="protein sequence ID" value="WRO22478.1"/>
    <property type="molecule type" value="Genomic_DNA"/>
</dbReference>
<comment type="catalytic activity">
    <reaction evidence="5 7">
        <text>S-adenosyl-L-homocysteine + H2O = L-homocysteine + adenosine</text>
        <dbReference type="Rhea" id="RHEA:21708"/>
        <dbReference type="ChEBI" id="CHEBI:15377"/>
        <dbReference type="ChEBI" id="CHEBI:16335"/>
        <dbReference type="ChEBI" id="CHEBI:57856"/>
        <dbReference type="ChEBI" id="CHEBI:58199"/>
        <dbReference type="EC" id="3.13.2.1"/>
    </reaction>
</comment>
<dbReference type="HAMAP" id="MF_00563">
    <property type="entry name" value="AdoHcyase"/>
    <property type="match status" value="1"/>
</dbReference>
<keyword evidence="5" id="KW-0963">Cytoplasm</keyword>
<evidence type="ECO:0000256" key="7">
    <source>
        <dbReference type="RuleBase" id="RU000548"/>
    </source>
</evidence>
<dbReference type="EC" id="3.13.2.1" evidence="5"/>
<dbReference type="InterPro" id="IPR042172">
    <property type="entry name" value="Adenosylhomocyst_ase-like_sf"/>
</dbReference>
<feature type="binding site" evidence="5">
    <location>
        <position position="184"/>
    </location>
    <ligand>
        <name>substrate</name>
    </ligand>
</feature>
<dbReference type="InterPro" id="IPR020082">
    <property type="entry name" value="S-Ado-L-homoCys_hydrolase_CS"/>
</dbReference>
<feature type="binding site" evidence="5 6">
    <location>
        <position position="340"/>
    </location>
    <ligand>
        <name>NAD(+)</name>
        <dbReference type="ChEBI" id="CHEBI:57540"/>
    </ligand>
</feature>
<dbReference type="NCBIfam" id="NF004005">
    <property type="entry name" value="PRK05476.2-3"/>
    <property type="match status" value="1"/>
</dbReference>
<dbReference type="InterPro" id="IPR000043">
    <property type="entry name" value="Adenosylhomocysteinase-like"/>
</dbReference>
<feature type="binding site" evidence="5 6">
    <location>
        <begin position="293"/>
        <end position="295"/>
    </location>
    <ligand>
        <name>NAD(+)</name>
        <dbReference type="ChEBI" id="CHEBI:57540"/>
    </ligand>
</feature>
<feature type="binding site" evidence="5">
    <location>
        <position position="150"/>
    </location>
    <ligand>
        <name>substrate</name>
    </ligand>
</feature>
<dbReference type="Proteomes" id="UP001329915">
    <property type="component" value="Chromosome"/>
</dbReference>
<dbReference type="GO" id="GO:0005829">
    <property type="term" value="C:cytosol"/>
    <property type="evidence" value="ECO:0007669"/>
    <property type="project" value="TreeGrafter"/>
</dbReference>
<keyword evidence="11" id="KW-1185">Reference proteome</keyword>
<organism evidence="10 11">
    <name type="scientific">Metallumcola ferriviriculae</name>
    <dbReference type="NCBI Taxonomy" id="3039180"/>
    <lineage>
        <taxon>Bacteria</taxon>
        <taxon>Bacillati</taxon>
        <taxon>Bacillota</taxon>
        <taxon>Clostridia</taxon>
        <taxon>Neomoorellales</taxon>
        <taxon>Desulfitibacteraceae</taxon>
        <taxon>Metallumcola</taxon>
    </lineage>
</organism>
<evidence type="ECO:0000256" key="4">
    <source>
        <dbReference type="ARBA" id="ARBA00023027"/>
    </source>
</evidence>
<dbReference type="KEGG" id="dbc:MFMK1_002308"/>
<dbReference type="Gene3D" id="3.40.50.1480">
    <property type="entry name" value="Adenosylhomocysteinase-like"/>
    <property type="match status" value="1"/>
</dbReference>
<comment type="cofactor">
    <cofactor evidence="5 6 7">
        <name>NAD(+)</name>
        <dbReference type="ChEBI" id="CHEBI:57540"/>
    </cofactor>
    <text evidence="5 6 7">Binds 1 NAD(+) per subunit.</text>
</comment>
<comment type="subcellular location">
    <subcellularLocation>
        <location evidence="5">Cytoplasm</location>
    </subcellularLocation>
</comment>
<reference evidence="10 11" key="1">
    <citation type="submission" date="2023-04" db="EMBL/GenBank/DDBJ databases">
        <authorList>
            <person name="Hsu D."/>
        </authorList>
    </citation>
    <scope>NUCLEOTIDE SEQUENCE [LARGE SCALE GENOMIC DNA]</scope>
    <source>
        <strain evidence="10 11">MK1</strain>
    </source>
</reference>
<evidence type="ECO:0000313" key="11">
    <source>
        <dbReference type="Proteomes" id="UP001329915"/>
    </source>
</evidence>
<evidence type="ECO:0000313" key="10">
    <source>
        <dbReference type="EMBL" id="WRO22478.1"/>
    </source>
</evidence>
<keyword evidence="4 5" id="KW-0520">NAD</keyword>
<comment type="pathway">
    <text evidence="5 7">Amino-acid biosynthesis; L-homocysteine biosynthesis; L-homocysteine from S-adenosyl-L-homocysteine: step 1/1.</text>
</comment>
<dbReference type="PIRSF" id="PIRSF001109">
    <property type="entry name" value="Ad_hcy_hydrolase"/>
    <property type="match status" value="1"/>
</dbReference>
<dbReference type="GO" id="GO:0006730">
    <property type="term" value="P:one-carbon metabolic process"/>
    <property type="evidence" value="ECO:0007669"/>
    <property type="project" value="UniProtKB-UniRule"/>
</dbReference>
<dbReference type="NCBIfam" id="TIGR00936">
    <property type="entry name" value="ahcY"/>
    <property type="match status" value="1"/>
</dbReference>
<feature type="binding site" evidence="5 6">
    <location>
        <position position="237"/>
    </location>
    <ligand>
        <name>NAD(+)</name>
        <dbReference type="ChEBI" id="CHEBI:57540"/>
    </ligand>
</feature>
<evidence type="ECO:0000256" key="8">
    <source>
        <dbReference type="RuleBase" id="RU004166"/>
    </source>
</evidence>
<dbReference type="PANTHER" id="PTHR23420:SF0">
    <property type="entry name" value="ADENOSYLHOMOCYSTEINASE"/>
    <property type="match status" value="1"/>
</dbReference>
<dbReference type="SUPFAM" id="SSF51735">
    <property type="entry name" value="NAD(P)-binding Rossmann-fold domains"/>
    <property type="match status" value="1"/>
</dbReference>
<dbReference type="AlphaFoldDB" id="A0AAU0UMA7"/>
<evidence type="ECO:0000256" key="2">
    <source>
        <dbReference type="ARBA" id="ARBA00022563"/>
    </source>
</evidence>
<feature type="binding site" evidence="5">
    <location>
        <position position="272"/>
    </location>
    <ligand>
        <name>NAD(+)</name>
        <dbReference type="ChEBI" id="CHEBI:57540"/>
    </ligand>
</feature>
<feature type="binding site" evidence="5 6">
    <location>
        <begin position="151"/>
        <end position="153"/>
    </location>
    <ligand>
        <name>NAD(+)</name>
        <dbReference type="ChEBI" id="CHEBI:57540"/>
    </ligand>
</feature>
<dbReference type="Pfam" id="PF00670">
    <property type="entry name" value="AdoHcyase_NAD"/>
    <property type="match status" value="1"/>
</dbReference>
<dbReference type="Gene3D" id="3.40.50.720">
    <property type="entry name" value="NAD(P)-binding Rossmann-like Domain"/>
    <property type="match status" value="1"/>
</dbReference>
<feature type="binding site" evidence="5">
    <location>
        <begin position="214"/>
        <end position="219"/>
    </location>
    <ligand>
        <name>NAD(+)</name>
        <dbReference type="ChEBI" id="CHEBI:57540"/>
    </ligand>
</feature>
<dbReference type="PANTHER" id="PTHR23420">
    <property type="entry name" value="ADENOSYLHOMOCYSTEINASE"/>
    <property type="match status" value="1"/>
</dbReference>
<feature type="binding site" evidence="5">
    <location>
        <position position="125"/>
    </location>
    <ligand>
        <name>substrate</name>
    </ligand>
</feature>
<evidence type="ECO:0000256" key="1">
    <source>
        <dbReference type="ARBA" id="ARBA00007122"/>
    </source>
</evidence>
<comment type="function">
    <text evidence="5">May play a key role in the regulation of the intracellular concentration of adenosylhomocysteine.</text>
</comment>
<dbReference type="SMART" id="SM00996">
    <property type="entry name" value="AdoHcyase"/>
    <property type="match status" value="1"/>
</dbReference>
<dbReference type="GO" id="GO:0071269">
    <property type="term" value="P:L-homocysteine biosynthetic process"/>
    <property type="evidence" value="ECO:0007669"/>
    <property type="project" value="UniProtKB-UniRule"/>
</dbReference>
<dbReference type="Pfam" id="PF05221">
    <property type="entry name" value="AdoHcyase"/>
    <property type="match status" value="2"/>
</dbReference>
<dbReference type="GO" id="GO:0033353">
    <property type="term" value="P:S-adenosylmethionine cycle"/>
    <property type="evidence" value="ECO:0007669"/>
    <property type="project" value="TreeGrafter"/>
</dbReference>
<evidence type="ECO:0000259" key="9">
    <source>
        <dbReference type="SMART" id="SM00997"/>
    </source>
</evidence>
<name>A0AAU0UMA7_9FIRM</name>
<comment type="caution">
    <text evidence="5">Lacks conserved residue(s) required for the propagation of feature annotation.</text>
</comment>
<comment type="similarity">
    <text evidence="1 5 8">Belongs to the adenosylhomocysteinase family.</text>
</comment>
<dbReference type="PROSITE" id="PS00738">
    <property type="entry name" value="ADOHCYASE_1"/>
    <property type="match status" value="1"/>
</dbReference>
<feature type="binding site" evidence="6">
    <location>
        <position position="347"/>
    </location>
    <ligand>
        <name>NAD(+)</name>
        <dbReference type="ChEBI" id="CHEBI:57540"/>
    </ligand>
</feature>